<accession>A0A9P3LYJ1</accession>
<evidence type="ECO:0000256" key="2">
    <source>
        <dbReference type="ARBA" id="ARBA00022448"/>
    </source>
</evidence>
<reference evidence="7" key="1">
    <citation type="submission" date="2021-11" db="EMBL/GenBank/DDBJ databases">
        <authorList>
            <person name="Herlambang A."/>
            <person name="Guo Y."/>
            <person name="Takashima Y."/>
            <person name="Nishizawa T."/>
        </authorList>
    </citation>
    <scope>NUCLEOTIDE SEQUENCE</scope>
    <source>
        <strain evidence="7">E1425</strain>
    </source>
</reference>
<reference evidence="7" key="2">
    <citation type="journal article" date="2022" name="Microbiol. Resour. Announc.">
        <title>Whole-Genome Sequence of Entomortierella parvispora E1425, a Mucoromycotan Fungus Associated with Burkholderiaceae-Related Endosymbiotic Bacteria.</title>
        <authorList>
            <person name="Herlambang A."/>
            <person name="Guo Y."/>
            <person name="Takashima Y."/>
            <person name="Narisawa K."/>
            <person name="Ohta H."/>
            <person name="Nishizawa T."/>
        </authorList>
    </citation>
    <scope>NUCLEOTIDE SEQUENCE</scope>
    <source>
        <strain evidence="7">E1425</strain>
    </source>
</reference>
<name>A0A9P3LYJ1_9FUNG</name>
<dbReference type="Gene3D" id="1.20.1250.20">
    <property type="entry name" value="MFS general substrate transporter like domains"/>
    <property type="match status" value="1"/>
</dbReference>
<protein>
    <recommendedName>
        <fullName evidence="9">Major facilitator superfamily (MFS) profile domain-containing protein</fullName>
    </recommendedName>
</protein>
<evidence type="ECO:0000256" key="4">
    <source>
        <dbReference type="ARBA" id="ARBA00022989"/>
    </source>
</evidence>
<proteinExistence type="predicted"/>
<organism evidence="7 8">
    <name type="scientific">Entomortierella parvispora</name>
    <dbReference type="NCBI Taxonomy" id="205924"/>
    <lineage>
        <taxon>Eukaryota</taxon>
        <taxon>Fungi</taxon>
        <taxon>Fungi incertae sedis</taxon>
        <taxon>Mucoromycota</taxon>
        <taxon>Mortierellomycotina</taxon>
        <taxon>Mortierellomycetes</taxon>
        <taxon>Mortierellales</taxon>
        <taxon>Mortierellaceae</taxon>
        <taxon>Entomortierella</taxon>
    </lineage>
</organism>
<dbReference type="Proteomes" id="UP000827284">
    <property type="component" value="Unassembled WGS sequence"/>
</dbReference>
<evidence type="ECO:0000256" key="1">
    <source>
        <dbReference type="ARBA" id="ARBA00004141"/>
    </source>
</evidence>
<dbReference type="OrthoDB" id="3936150at2759"/>
<evidence type="ECO:0008006" key="9">
    <source>
        <dbReference type="Google" id="ProtNLM"/>
    </source>
</evidence>
<keyword evidence="2" id="KW-0813">Transport</keyword>
<keyword evidence="3" id="KW-0812">Transmembrane</keyword>
<dbReference type="InterPro" id="IPR036259">
    <property type="entry name" value="MFS_trans_sf"/>
</dbReference>
<sequence>MDATKRTAASHAGASLREGKATRGASGRDILSRAAGDSTIVLCATTATLETQMEHGIAAAGTTTGVQISFEHNFDLDHLGVGRLCLHGLQRLLPKVLAGAWTSGQRLYYAVLYSYTSGVFPYEIRGTACGVAEAMSRLAGIVSPLIVGAMMEVNTSFSLCASAPTFLISGICMVSFPIEDRGRASE</sequence>
<comment type="caution">
    <text evidence="7">The sequence shown here is derived from an EMBL/GenBank/DDBJ whole genome shotgun (WGS) entry which is preliminary data.</text>
</comment>
<dbReference type="PANTHER" id="PTHR23511">
    <property type="entry name" value="SYNAPTIC VESICLE GLYCOPROTEIN 2"/>
    <property type="match status" value="1"/>
</dbReference>
<keyword evidence="5" id="KW-0472">Membrane</keyword>
<dbReference type="PANTHER" id="PTHR23511:SF5">
    <property type="entry name" value="MAJOR FACILITATOR-TYPE TRANSPORTER HXNZ-RELATED"/>
    <property type="match status" value="1"/>
</dbReference>
<dbReference type="EMBL" id="BQFW01000010">
    <property type="protein sequence ID" value="GJJ74920.1"/>
    <property type="molecule type" value="Genomic_DNA"/>
</dbReference>
<keyword evidence="4" id="KW-1133">Transmembrane helix</keyword>
<feature type="region of interest" description="Disordered" evidence="6">
    <location>
        <begin position="1"/>
        <end position="21"/>
    </location>
</feature>
<evidence type="ECO:0000256" key="6">
    <source>
        <dbReference type="SAM" id="MobiDB-lite"/>
    </source>
</evidence>
<evidence type="ECO:0000256" key="5">
    <source>
        <dbReference type="ARBA" id="ARBA00023136"/>
    </source>
</evidence>
<dbReference type="AlphaFoldDB" id="A0A9P3LYJ1"/>
<evidence type="ECO:0000313" key="8">
    <source>
        <dbReference type="Proteomes" id="UP000827284"/>
    </source>
</evidence>
<evidence type="ECO:0000313" key="7">
    <source>
        <dbReference type="EMBL" id="GJJ74920.1"/>
    </source>
</evidence>
<comment type="subcellular location">
    <subcellularLocation>
        <location evidence="1">Membrane</location>
        <topology evidence="1">Multi-pass membrane protein</topology>
    </subcellularLocation>
</comment>
<gene>
    <name evidence="7" type="ORF">EMPS_07278</name>
</gene>
<dbReference type="SUPFAM" id="SSF103473">
    <property type="entry name" value="MFS general substrate transporter"/>
    <property type="match status" value="1"/>
</dbReference>
<keyword evidence="8" id="KW-1185">Reference proteome</keyword>
<evidence type="ECO:0000256" key="3">
    <source>
        <dbReference type="ARBA" id="ARBA00022692"/>
    </source>
</evidence>
<dbReference type="GO" id="GO:0016020">
    <property type="term" value="C:membrane"/>
    <property type="evidence" value="ECO:0007669"/>
    <property type="project" value="UniProtKB-SubCell"/>
</dbReference>